<dbReference type="STRING" id="641691.SAMN05421636_10543"/>
<proteinExistence type="predicted"/>
<dbReference type="OrthoDB" id="870892at2"/>
<dbReference type="AlphaFoldDB" id="A0A1G7CWI3"/>
<keyword evidence="3" id="KW-1185">Reference proteome</keyword>
<dbReference type="EMBL" id="FNAO01000005">
    <property type="protein sequence ID" value="SDE43140.1"/>
    <property type="molecule type" value="Genomic_DNA"/>
</dbReference>
<organism evidence="2 3">
    <name type="scientific">Pricia antarctica</name>
    <dbReference type="NCBI Taxonomy" id="641691"/>
    <lineage>
        <taxon>Bacteria</taxon>
        <taxon>Pseudomonadati</taxon>
        <taxon>Bacteroidota</taxon>
        <taxon>Flavobacteriia</taxon>
        <taxon>Flavobacteriales</taxon>
        <taxon>Flavobacteriaceae</taxon>
        <taxon>Pricia</taxon>
    </lineage>
</organism>
<dbReference type="Pfam" id="PF04972">
    <property type="entry name" value="BON"/>
    <property type="match status" value="3"/>
</dbReference>
<evidence type="ECO:0000313" key="3">
    <source>
        <dbReference type="Proteomes" id="UP000199109"/>
    </source>
</evidence>
<protein>
    <submittedName>
        <fullName evidence="2">Osmotically-inducible protein OsmY, contains BON domain</fullName>
    </submittedName>
</protein>
<reference evidence="2 3" key="1">
    <citation type="submission" date="2016-10" db="EMBL/GenBank/DDBJ databases">
        <authorList>
            <person name="de Groot N.N."/>
        </authorList>
    </citation>
    <scope>NUCLEOTIDE SEQUENCE [LARGE SCALE GENOMIC DNA]</scope>
    <source>
        <strain evidence="2 3">DSM 23421</strain>
    </source>
</reference>
<feature type="domain" description="BON" evidence="1">
    <location>
        <begin position="3"/>
        <end position="71"/>
    </location>
</feature>
<dbReference type="PROSITE" id="PS50914">
    <property type="entry name" value="BON"/>
    <property type="match status" value="3"/>
</dbReference>
<evidence type="ECO:0000313" key="2">
    <source>
        <dbReference type="EMBL" id="SDE43140.1"/>
    </source>
</evidence>
<dbReference type="SMART" id="SM00749">
    <property type="entry name" value="BON"/>
    <property type="match status" value="3"/>
</dbReference>
<dbReference type="InterPro" id="IPR051686">
    <property type="entry name" value="Lipoprotein_DolP"/>
</dbReference>
<gene>
    <name evidence="2" type="ORF">SAMN05421636_10543</name>
</gene>
<name>A0A1G7CWI3_9FLAO</name>
<feature type="domain" description="BON" evidence="1">
    <location>
        <begin position="78"/>
        <end position="146"/>
    </location>
</feature>
<dbReference type="InterPro" id="IPR007055">
    <property type="entry name" value="BON_dom"/>
</dbReference>
<dbReference type="InterPro" id="IPR014004">
    <property type="entry name" value="Transpt-assoc_nodulatn_dom_bac"/>
</dbReference>
<feature type="domain" description="BON" evidence="1">
    <location>
        <begin position="149"/>
        <end position="217"/>
    </location>
</feature>
<sequence>MKTDSKIKQDVQDELAWQPGIDESKIGVTVDKGVVTLSGSVDSYTKKMAAEKAAKSVHGVKAVAEDIEVVYGTSFRKNDTDIAKAAVNALKWNMTVPDDKIMIKVEDGWVYLTGELTWEYQKNAAKNALQHLTGVRGVANNITLKSTIVPTDIKSRITKAFERTADFDANHIKVEVFGHTVKLTGTVRSIKEKNDARWAAYNAPGVTEVKNELKVQYYTEYA</sequence>
<dbReference type="Proteomes" id="UP000199109">
    <property type="component" value="Unassembled WGS sequence"/>
</dbReference>
<evidence type="ECO:0000259" key="1">
    <source>
        <dbReference type="PROSITE" id="PS50914"/>
    </source>
</evidence>
<dbReference type="PANTHER" id="PTHR34606:SF15">
    <property type="entry name" value="BON DOMAIN-CONTAINING PROTEIN"/>
    <property type="match status" value="1"/>
</dbReference>
<dbReference type="PANTHER" id="PTHR34606">
    <property type="entry name" value="BON DOMAIN-CONTAINING PROTEIN"/>
    <property type="match status" value="1"/>
</dbReference>
<dbReference type="Gene3D" id="3.30.1340.30">
    <property type="match status" value="3"/>
</dbReference>
<dbReference type="RefSeq" id="WP_091868346.1">
    <property type="nucleotide sequence ID" value="NZ_FNAO01000005.1"/>
</dbReference>
<accession>A0A1G7CWI3</accession>